<reference evidence="3 4" key="1">
    <citation type="journal article" date="2018" name="Evol. Lett.">
        <title>Horizontal gene cluster transfer increased hallucinogenic mushroom diversity.</title>
        <authorList>
            <person name="Reynolds H.T."/>
            <person name="Vijayakumar V."/>
            <person name="Gluck-Thaler E."/>
            <person name="Korotkin H.B."/>
            <person name="Matheny P.B."/>
            <person name="Slot J.C."/>
        </authorList>
    </citation>
    <scope>NUCLEOTIDE SEQUENCE [LARGE SCALE GENOMIC DNA]</scope>
    <source>
        <strain evidence="3 4">SRW20</strain>
    </source>
</reference>
<evidence type="ECO:0000313" key="4">
    <source>
        <dbReference type="Proteomes" id="UP000284706"/>
    </source>
</evidence>
<proteinExistence type="predicted"/>
<dbReference type="AlphaFoldDB" id="A0A409Y3M2"/>
<sequence length="146" mass="15534">MSQSWDGAHIGKLSGAGGSAGPNGKAGRGGDIGSRNRWDSSTRNSHNDSSVHRNVTGSNYEAPVDQGDKFNGPISHSAVGGRGNTNTLSNYGGSGGDTPSPSSREADIDQRMAQIRQRLAAKKERERLKQKEEELKRLEAELGDDD</sequence>
<feature type="compositionally biased region" description="Gly residues" evidence="2">
    <location>
        <begin position="14"/>
        <end position="32"/>
    </location>
</feature>
<dbReference type="OrthoDB" id="3059664at2759"/>
<dbReference type="Proteomes" id="UP000284706">
    <property type="component" value="Unassembled WGS sequence"/>
</dbReference>
<organism evidence="3 4">
    <name type="scientific">Gymnopilus dilepis</name>
    <dbReference type="NCBI Taxonomy" id="231916"/>
    <lineage>
        <taxon>Eukaryota</taxon>
        <taxon>Fungi</taxon>
        <taxon>Dikarya</taxon>
        <taxon>Basidiomycota</taxon>
        <taxon>Agaricomycotina</taxon>
        <taxon>Agaricomycetes</taxon>
        <taxon>Agaricomycetidae</taxon>
        <taxon>Agaricales</taxon>
        <taxon>Agaricineae</taxon>
        <taxon>Hymenogastraceae</taxon>
        <taxon>Gymnopilus</taxon>
    </lineage>
</organism>
<comment type="caution">
    <text evidence="3">The sequence shown here is derived from an EMBL/GenBank/DDBJ whole genome shotgun (WGS) entry which is preliminary data.</text>
</comment>
<feature type="region of interest" description="Disordered" evidence="2">
    <location>
        <begin position="1"/>
        <end position="110"/>
    </location>
</feature>
<evidence type="ECO:0000256" key="1">
    <source>
        <dbReference type="SAM" id="Coils"/>
    </source>
</evidence>
<evidence type="ECO:0000313" key="3">
    <source>
        <dbReference type="EMBL" id="PPQ97644.1"/>
    </source>
</evidence>
<keyword evidence="4" id="KW-1185">Reference proteome</keyword>
<name>A0A409Y3M2_9AGAR</name>
<protein>
    <submittedName>
        <fullName evidence="3">Uncharacterized protein</fullName>
    </submittedName>
</protein>
<dbReference type="EMBL" id="NHYE01001215">
    <property type="protein sequence ID" value="PPQ97644.1"/>
    <property type="molecule type" value="Genomic_DNA"/>
</dbReference>
<feature type="compositionally biased region" description="Basic and acidic residues" evidence="2">
    <location>
        <begin position="34"/>
        <end position="51"/>
    </location>
</feature>
<keyword evidence="1" id="KW-0175">Coiled coil</keyword>
<accession>A0A409Y3M2</accession>
<feature type="coiled-coil region" evidence="1">
    <location>
        <begin position="118"/>
        <end position="145"/>
    </location>
</feature>
<evidence type="ECO:0000256" key="2">
    <source>
        <dbReference type="SAM" id="MobiDB-lite"/>
    </source>
</evidence>
<dbReference type="InParanoid" id="A0A409Y3M2"/>
<gene>
    <name evidence="3" type="ORF">CVT26_002442</name>
</gene>
<dbReference type="CDD" id="cd14686">
    <property type="entry name" value="bZIP"/>
    <property type="match status" value="1"/>
</dbReference>